<evidence type="ECO:0008006" key="4">
    <source>
        <dbReference type="Google" id="ProtNLM"/>
    </source>
</evidence>
<reference evidence="2 3" key="1">
    <citation type="submission" date="2010-04" db="EMBL/GenBank/DDBJ databases">
        <title>The genome of Herbaspirillum seropedicae SmR1, an endophytic, nitrogen-fixing, plant-growth promoting beta-Proteobacteria.</title>
        <authorList>
            <person name="Pedrosa F.O."/>
            <person name="Monteiro R.A."/>
            <person name="Wassem R."/>
            <person name="Cruz L.M."/>
            <person name="Ayub R.A."/>
            <person name="Colauto N.B."/>
            <person name="Fernandez M.A."/>
            <person name="Fungaro M.H.P."/>
            <person name="Grisard E.C."/>
            <person name="Hungria M."/>
            <person name="Madeira H.M.F."/>
            <person name="Nodari R.O."/>
            <person name="Osaku C.A."/>
            <person name="Petzl-Erler M.L."/>
            <person name="Terenzi H."/>
            <person name="Vieira L.G.E."/>
            <person name="Almeida M.I.M."/>
            <person name="Alves L.R."/>
            <person name="Arantes O.M.N."/>
            <person name="Balsanelli E."/>
            <person name="Barcellos F.G."/>
            <person name="Baura V.A."/>
            <person name="Binde D.R."/>
            <person name="Campo R.J."/>
            <person name="Chubatsu L.S."/>
            <person name="Chueire L.M.O."/>
            <person name="Ciferri R.R."/>
            <person name="Correa L.C."/>
            <person name="da Conceicao Silva J.L."/>
            <person name="Dabul A.N.G."/>
            <person name="Dambros B.P."/>
            <person name="Faoro H."/>
            <person name="Favetti A."/>
            <person name="Friedermann G."/>
            <person name="Furlaneto M.C."/>
            <person name="Gasques L.S."/>
            <person name="Gimenes C.C.T."/>
            <person name="Gioppo N.M.R."/>
            <person name="Glienke-Blanco C."/>
            <person name="Godoy L.P."/>
            <person name="Guerra M.P."/>
            <person name="Karp S."/>
            <person name="Kava-Cordeiro V."/>
            <person name="Margarido V.P."/>
            <person name="Mathioni S.M."/>
            <person name="Menck-Soares M.A."/>
            <person name="Murace N.K."/>
            <person name="Nicolas M.F."/>
            <person name="Oliveira C.E.C."/>
            <person name="Pagnan N.A.B."/>
            <person name="Pamphile J.A."/>
            <person name="Patussi E.V."/>
            <person name="Pereira L.F.P."/>
            <person name="Pereira-Ferrari L."/>
            <person name="Pinto F.G.S."/>
            <person name="Precoma C."/>
            <person name="Prioli A.J."/>
            <person name="Prioli S.M.A.P."/>
            <person name="Raittz R.T."/>
            <person name="Ramos H.J.O."/>
            <person name="Ribeiro E.M.S.F."/>
            <person name="Rigo L.U."/>
            <person name="Rocha C.L.M.S.C."/>
            <person name="Rocha S.N."/>
            <person name="Santos K."/>
            <person name="Satori D."/>
            <person name="Silva A.G."/>
            <person name="Simao R.C.G."/>
            <person name="Soares M.A.M."/>
            <person name="Souza E.M."/>
            <person name="Steffens M.B.R."/>
            <person name="Steindel M."/>
            <person name="Tadra-Sfeir M.Z."/>
            <person name="Takahashi E.K."/>
            <person name="Torres R.A."/>
            <person name="Valle J.S."/>
            <person name="Vernal J.I."/>
            <person name="Vilas-Boas L.A."/>
            <person name="Watanabe M.A.E."/>
            <person name="Weiss V.A."/>
            <person name="Yates M.A."/>
            <person name="Souza E.M."/>
        </authorList>
    </citation>
    <scope>NUCLEOTIDE SEQUENCE [LARGE SCALE GENOMIC DNA]</scope>
    <source>
        <strain evidence="2 3">SmR1</strain>
    </source>
</reference>
<evidence type="ECO:0000313" key="3">
    <source>
        <dbReference type="Proteomes" id="UP000000329"/>
    </source>
</evidence>
<dbReference type="HOGENOM" id="CLU_1353099_0_0_4"/>
<name>D8ITM2_HERSS</name>
<dbReference type="Proteomes" id="UP000000329">
    <property type="component" value="Chromosome"/>
</dbReference>
<organism evidence="2 3">
    <name type="scientific">Herbaspirillum seropedicae (strain SmR1)</name>
    <dbReference type="NCBI Taxonomy" id="757424"/>
    <lineage>
        <taxon>Bacteria</taxon>
        <taxon>Pseudomonadati</taxon>
        <taxon>Pseudomonadota</taxon>
        <taxon>Betaproteobacteria</taxon>
        <taxon>Burkholderiales</taxon>
        <taxon>Oxalobacteraceae</taxon>
        <taxon>Herbaspirillum</taxon>
    </lineage>
</organism>
<protein>
    <recommendedName>
        <fullName evidence="4">Type II secretion system protein GspC N-terminal domain-containing protein</fullName>
    </recommendedName>
</protein>
<evidence type="ECO:0000256" key="1">
    <source>
        <dbReference type="SAM" id="MobiDB-lite"/>
    </source>
</evidence>
<dbReference type="RefSeq" id="WP_013236109.1">
    <property type="nucleotide sequence ID" value="NC_014323.1"/>
</dbReference>
<feature type="region of interest" description="Disordered" evidence="1">
    <location>
        <begin position="81"/>
        <end position="119"/>
    </location>
</feature>
<dbReference type="GeneID" id="29392419"/>
<evidence type="ECO:0000313" key="2">
    <source>
        <dbReference type="EMBL" id="ADJ65652.1"/>
    </source>
</evidence>
<feature type="region of interest" description="Disordered" evidence="1">
    <location>
        <begin position="177"/>
        <end position="202"/>
    </location>
</feature>
<dbReference type="AlphaFoldDB" id="D8ITM2"/>
<dbReference type="STRING" id="757424.Hsero_4182"/>
<gene>
    <name evidence="2" type="ordered locus">Hsero_4182</name>
</gene>
<keyword evidence="3" id="KW-1185">Reference proteome</keyword>
<dbReference type="KEGG" id="hse:Hsero_4182"/>
<proteinExistence type="predicted"/>
<accession>D8ITM2</accession>
<dbReference type="EMBL" id="CP002039">
    <property type="protein sequence ID" value="ADJ65652.1"/>
    <property type="molecule type" value="Genomic_DNA"/>
</dbReference>
<sequence length="202" mass="21616">MTLLSLLLPLLILAALGLAYLLRPLPDELASTRQWLAGARQLSSQAGAAPPASLVQAASETPAPPLPDVEIVDPFRLRQDAAAPPATAVERPPQRVRRDASEEEDDEPVPSPRPTAPLPRLLGTLRQQDLMLALIDIGGATHRLQAGQQLPDGQGQLLTISETHIEIADPQGTRQTLSLESPAPQLEPLAARRGAPRRGARR</sequence>